<dbReference type="Proteomes" id="UP000239089">
    <property type="component" value="Unassembled WGS sequence"/>
</dbReference>
<evidence type="ECO:0000313" key="4">
    <source>
        <dbReference type="EMBL" id="PPQ33649.1"/>
    </source>
</evidence>
<evidence type="ECO:0000256" key="2">
    <source>
        <dbReference type="ARBA" id="ARBA00022801"/>
    </source>
</evidence>
<dbReference type="SUPFAM" id="SSF53474">
    <property type="entry name" value="alpha/beta-Hydrolases"/>
    <property type="match status" value="2"/>
</dbReference>
<evidence type="ECO:0000256" key="3">
    <source>
        <dbReference type="SAM" id="Phobius"/>
    </source>
</evidence>
<dbReference type="InterPro" id="IPR029058">
    <property type="entry name" value="AB_hydrolase_fold"/>
</dbReference>
<dbReference type="InterPro" id="IPR050955">
    <property type="entry name" value="Plant_Biomass_Hydrol_Est"/>
</dbReference>
<evidence type="ECO:0000313" key="5">
    <source>
        <dbReference type="Proteomes" id="UP000239089"/>
    </source>
</evidence>
<dbReference type="NCBIfam" id="TIGR01840">
    <property type="entry name" value="esterase_phb"/>
    <property type="match status" value="1"/>
</dbReference>
<organism evidence="4 5">
    <name type="scientific">Rhodoblastus sphagnicola</name>
    <dbReference type="NCBI Taxonomy" id="333368"/>
    <lineage>
        <taxon>Bacteria</taxon>
        <taxon>Pseudomonadati</taxon>
        <taxon>Pseudomonadota</taxon>
        <taxon>Alphaproteobacteria</taxon>
        <taxon>Hyphomicrobiales</taxon>
        <taxon>Rhodoblastaceae</taxon>
        <taxon>Rhodoblastus</taxon>
    </lineage>
</organism>
<dbReference type="PANTHER" id="PTHR43037">
    <property type="entry name" value="UNNAMED PRODUCT-RELATED"/>
    <property type="match status" value="1"/>
</dbReference>
<keyword evidence="3" id="KW-0472">Membrane</keyword>
<dbReference type="OrthoDB" id="9767239at2"/>
<dbReference type="GO" id="GO:0016787">
    <property type="term" value="F:hydrolase activity"/>
    <property type="evidence" value="ECO:0007669"/>
    <property type="project" value="UniProtKB-KW"/>
</dbReference>
<dbReference type="InterPro" id="IPR010126">
    <property type="entry name" value="Esterase_phb"/>
</dbReference>
<dbReference type="EMBL" id="NHSJ01000014">
    <property type="protein sequence ID" value="PPQ33649.1"/>
    <property type="molecule type" value="Genomic_DNA"/>
</dbReference>
<feature type="transmembrane region" description="Helical" evidence="3">
    <location>
        <begin position="125"/>
        <end position="144"/>
    </location>
</feature>
<name>A0A2S6NGF6_9HYPH</name>
<dbReference type="GO" id="GO:0005576">
    <property type="term" value="C:extracellular region"/>
    <property type="evidence" value="ECO:0007669"/>
    <property type="project" value="InterPro"/>
</dbReference>
<reference evidence="4 5" key="1">
    <citation type="journal article" date="2018" name="Arch. Microbiol.">
        <title>New insights into the metabolic potential of the phototrophic purple bacterium Rhodopila globiformis DSM 161(T) from its draft genome sequence and evidence for a vanadium-dependent nitrogenase.</title>
        <authorList>
            <person name="Imhoff J.F."/>
            <person name="Rahn T."/>
            <person name="Kunzel S."/>
            <person name="Neulinger S.C."/>
        </authorList>
    </citation>
    <scope>NUCLEOTIDE SEQUENCE [LARGE SCALE GENOMIC DNA]</scope>
    <source>
        <strain evidence="4 5">DSM 16996</strain>
    </source>
</reference>
<gene>
    <name evidence="4" type="ORF">CCR94_00930</name>
</gene>
<dbReference type="PANTHER" id="PTHR43037:SF1">
    <property type="entry name" value="BLL1128 PROTEIN"/>
    <property type="match status" value="1"/>
</dbReference>
<accession>A0A2S6NGF6</accession>
<keyword evidence="3" id="KW-0812">Transmembrane</keyword>
<proteinExistence type="predicted"/>
<dbReference type="Gene3D" id="3.40.50.1820">
    <property type="entry name" value="alpha/beta hydrolase"/>
    <property type="match status" value="1"/>
</dbReference>
<keyword evidence="2" id="KW-0378">Hydrolase</keyword>
<keyword evidence="1" id="KW-0732">Signal</keyword>
<keyword evidence="5" id="KW-1185">Reference proteome</keyword>
<dbReference type="AlphaFoldDB" id="A0A2S6NGF6"/>
<feature type="transmembrane region" description="Helical" evidence="3">
    <location>
        <begin position="150"/>
        <end position="170"/>
    </location>
</feature>
<comment type="caution">
    <text evidence="4">The sequence shown here is derived from an EMBL/GenBank/DDBJ whole genome shotgun (WGS) entry which is preliminary data.</text>
</comment>
<protein>
    <submittedName>
        <fullName evidence="4">Esterase</fullName>
    </submittedName>
</protein>
<keyword evidence="3" id="KW-1133">Transmembrane helix</keyword>
<evidence type="ECO:0000256" key="1">
    <source>
        <dbReference type="ARBA" id="ARBA00022729"/>
    </source>
</evidence>
<sequence length="307" mass="33043">MASAFGAFVAPDYPVRVDSFGSNPGALKMFVYAPPRLRAGRPLVVVLHGCSQYAASFAADAGWIALARQYRFALLLPEQSRANNHLGCFNWYRSEDVRRNSGEAMSIRQMIRRAVKLYGSDPRQIFVAGFSAGGGMAAALLAAYPALIAAGGIFAGMPVGCAHTGVGALIKMRRSGSDLARASLARSVSGGGKPRRSWPRVLIWQGEKDRTVDPQNAEVLAAQWSELKGFGPVATATETTPLYQRRSWSRRNLPASVELWTMNSVGHGFPVDPGKSANCRVGTFVVDAGLSGTHMMAEFWGLIPPKK</sequence>
<dbReference type="Pfam" id="PF10503">
    <property type="entry name" value="Esterase_PHB"/>
    <property type="match status" value="1"/>
</dbReference>